<dbReference type="CDD" id="cd00859">
    <property type="entry name" value="HisRS_anticodon"/>
    <property type="match status" value="1"/>
</dbReference>
<dbReference type="InterPro" id="IPR041715">
    <property type="entry name" value="HisRS-like_core"/>
</dbReference>
<proteinExistence type="inferred from homology"/>
<comment type="subunit">
    <text evidence="2 9">Homodimer.</text>
</comment>
<evidence type="ECO:0000256" key="3">
    <source>
        <dbReference type="ARBA" id="ARBA00022598"/>
    </source>
</evidence>
<dbReference type="Pfam" id="PF13393">
    <property type="entry name" value="tRNA-synt_His"/>
    <property type="match status" value="2"/>
</dbReference>
<gene>
    <name evidence="9" type="primary">hisS</name>
    <name evidence="11" type="ORF">HPS56_12425</name>
</gene>
<dbReference type="PIRSF" id="PIRSF001549">
    <property type="entry name" value="His-tRNA_synth"/>
    <property type="match status" value="1"/>
</dbReference>
<keyword evidence="7 9" id="KW-0030">Aminoacyl-tRNA synthetase</keyword>
<dbReference type="RefSeq" id="WP_172277173.1">
    <property type="nucleotide sequence ID" value="NZ_CASGMU010000007.1"/>
</dbReference>
<keyword evidence="3 9" id="KW-0436">Ligase</keyword>
<dbReference type="InterPro" id="IPR045864">
    <property type="entry name" value="aa-tRNA-synth_II/BPL/LPL"/>
</dbReference>
<evidence type="ECO:0000256" key="1">
    <source>
        <dbReference type="ARBA" id="ARBA00008226"/>
    </source>
</evidence>
<dbReference type="PANTHER" id="PTHR11476:SF7">
    <property type="entry name" value="HISTIDINE--TRNA LIGASE"/>
    <property type="match status" value="1"/>
</dbReference>
<keyword evidence="12" id="KW-1185">Reference proteome</keyword>
<dbReference type="SUPFAM" id="SSF55681">
    <property type="entry name" value="Class II aaRS and biotin synthetases"/>
    <property type="match status" value="1"/>
</dbReference>
<keyword evidence="6 9" id="KW-0648">Protein biosynthesis</keyword>
<dbReference type="InterPro" id="IPR015807">
    <property type="entry name" value="His-tRNA-ligase"/>
</dbReference>
<dbReference type="PANTHER" id="PTHR11476">
    <property type="entry name" value="HISTIDYL-TRNA SYNTHETASE"/>
    <property type="match status" value="1"/>
</dbReference>
<organism evidence="11 12">
    <name type="scientific">Xylanibacter muris</name>
    <dbReference type="NCBI Taxonomy" id="2736290"/>
    <lineage>
        <taxon>Bacteria</taxon>
        <taxon>Pseudomonadati</taxon>
        <taxon>Bacteroidota</taxon>
        <taxon>Bacteroidia</taxon>
        <taxon>Bacteroidales</taxon>
        <taxon>Prevotellaceae</taxon>
        <taxon>Xylanibacter</taxon>
    </lineage>
</organism>
<dbReference type="InterPro" id="IPR004154">
    <property type="entry name" value="Anticodon-bd"/>
</dbReference>
<dbReference type="EC" id="6.1.1.21" evidence="9"/>
<dbReference type="HAMAP" id="MF_00127">
    <property type="entry name" value="His_tRNA_synth"/>
    <property type="match status" value="1"/>
</dbReference>
<comment type="catalytic activity">
    <reaction evidence="8 9">
        <text>tRNA(His) + L-histidine + ATP = L-histidyl-tRNA(His) + AMP + diphosphate + H(+)</text>
        <dbReference type="Rhea" id="RHEA:17313"/>
        <dbReference type="Rhea" id="RHEA-COMP:9665"/>
        <dbReference type="Rhea" id="RHEA-COMP:9689"/>
        <dbReference type="ChEBI" id="CHEBI:15378"/>
        <dbReference type="ChEBI" id="CHEBI:30616"/>
        <dbReference type="ChEBI" id="CHEBI:33019"/>
        <dbReference type="ChEBI" id="CHEBI:57595"/>
        <dbReference type="ChEBI" id="CHEBI:78442"/>
        <dbReference type="ChEBI" id="CHEBI:78527"/>
        <dbReference type="ChEBI" id="CHEBI:456215"/>
        <dbReference type="EC" id="6.1.1.21"/>
    </reaction>
</comment>
<comment type="subcellular location">
    <subcellularLocation>
        <location evidence="9">Cytoplasm</location>
    </subcellularLocation>
</comment>
<evidence type="ECO:0000313" key="11">
    <source>
        <dbReference type="EMBL" id="NPD93125.1"/>
    </source>
</evidence>
<evidence type="ECO:0000256" key="8">
    <source>
        <dbReference type="ARBA" id="ARBA00047639"/>
    </source>
</evidence>
<evidence type="ECO:0000256" key="2">
    <source>
        <dbReference type="ARBA" id="ARBA00011738"/>
    </source>
</evidence>
<comment type="similarity">
    <text evidence="1 9">Belongs to the class-II aminoacyl-tRNA synthetase family.</text>
</comment>
<evidence type="ECO:0000256" key="6">
    <source>
        <dbReference type="ARBA" id="ARBA00022917"/>
    </source>
</evidence>
<evidence type="ECO:0000256" key="5">
    <source>
        <dbReference type="ARBA" id="ARBA00022840"/>
    </source>
</evidence>
<protein>
    <recommendedName>
        <fullName evidence="9">Histidine--tRNA ligase</fullName>
        <ecNumber evidence="9">6.1.1.21</ecNumber>
    </recommendedName>
    <alternativeName>
        <fullName evidence="9">Histidyl-tRNA synthetase</fullName>
        <shortName evidence="9">HisRS</shortName>
    </alternativeName>
</protein>
<feature type="domain" description="Aminoacyl-transfer RNA synthetases class-II family profile" evidence="10">
    <location>
        <begin position="1"/>
        <end position="381"/>
    </location>
</feature>
<dbReference type="InterPro" id="IPR006195">
    <property type="entry name" value="aa-tRNA-synth_II"/>
</dbReference>
<dbReference type="InterPro" id="IPR036621">
    <property type="entry name" value="Anticodon-bd_dom_sf"/>
</dbReference>
<evidence type="ECO:0000256" key="9">
    <source>
        <dbReference type="HAMAP-Rule" id="MF_00127"/>
    </source>
</evidence>
<accession>A0ABX2APR8</accession>
<keyword evidence="9" id="KW-0963">Cytoplasm</keyword>
<name>A0ABX2APR8_9BACT</name>
<evidence type="ECO:0000256" key="7">
    <source>
        <dbReference type="ARBA" id="ARBA00023146"/>
    </source>
</evidence>
<dbReference type="InterPro" id="IPR004516">
    <property type="entry name" value="HisRS/HisZ"/>
</dbReference>
<dbReference type="Proteomes" id="UP000714420">
    <property type="component" value="Unassembled WGS sequence"/>
</dbReference>
<dbReference type="CDD" id="cd00773">
    <property type="entry name" value="HisRS-like_core"/>
    <property type="match status" value="1"/>
</dbReference>
<comment type="caution">
    <text evidence="11">The sequence shown here is derived from an EMBL/GenBank/DDBJ whole genome shotgun (WGS) entry which is preliminary data.</text>
</comment>
<keyword evidence="5 9" id="KW-0067">ATP-binding</keyword>
<dbReference type="Pfam" id="PF03129">
    <property type="entry name" value="HGTP_anticodon"/>
    <property type="match status" value="1"/>
</dbReference>
<reference evidence="11 12" key="1">
    <citation type="submission" date="2020-05" db="EMBL/GenBank/DDBJ databases">
        <title>Distinct polysaccharide utilization as determinants for interspecies competition between intestinal Prevotella spp.</title>
        <authorList>
            <person name="Galvez E.J.C."/>
            <person name="Iljazovic A."/>
            <person name="Strowig T."/>
        </authorList>
    </citation>
    <scope>NUCLEOTIDE SEQUENCE [LARGE SCALE GENOMIC DNA]</scope>
    <source>
        <strain evidence="11 12">PMUR</strain>
    </source>
</reference>
<keyword evidence="4 9" id="KW-0547">Nucleotide-binding</keyword>
<dbReference type="GO" id="GO:0004821">
    <property type="term" value="F:histidine-tRNA ligase activity"/>
    <property type="evidence" value="ECO:0007669"/>
    <property type="project" value="UniProtKB-EC"/>
</dbReference>
<evidence type="ECO:0000313" key="12">
    <source>
        <dbReference type="Proteomes" id="UP000714420"/>
    </source>
</evidence>
<dbReference type="SUPFAM" id="SSF52954">
    <property type="entry name" value="Class II aaRS ABD-related"/>
    <property type="match status" value="1"/>
</dbReference>
<evidence type="ECO:0000256" key="4">
    <source>
        <dbReference type="ARBA" id="ARBA00022741"/>
    </source>
</evidence>
<dbReference type="InterPro" id="IPR033656">
    <property type="entry name" value="HisRS_anticodon"/>
</dbReference>
<dbReference type="PROSITE" id="PS50862">
    <property type="entry name" value="AA_TRNA_LIGASE_II"/>
    <property type="match status" value="1"/>
</dbReference>
<evidence type="ECO:0000259" key="10">
    <source>
        <dbReference type="PROSITE" id="PS50862"/>
    </source>
</evidence>
<dbReference type="EMBL" id="JABKKF010000016">
    <property type="protein sequence ID" value="NPD93125.1"/>
    <property type="molecule type" value="Genomic_DNA"/>
</dbReference>
<sequence length="455" mass="50848">MAQKPSIPKGTRDFSPVEMAKRNYIFDTIRSVYALYGFQQIETPAMETLDTLLGKYGEEGDKLLFKVLNSGDYLSKVADDELNDRNSLRLASRICEKGLRYDLTVPFARYVVMHRDQLQLPFKRYQIQPVWRADRPQKGRYREFFQCDADVVGSDSLLNEVELMQIVDTVFTRFGVRVRILINNRKILTGIAEVIGAADKIVDITVAIDKLDKIGLENVNEELKSHGLNKDAIDKLQPIISLSGTNDEKLAVIKDVLKESETGLKGVEETKFILDTLKTVGLTNEISLDLTLARGLNYYTGAIFEVKALDTPMGSITGGGRYDNLTGIFGMPGLSGVGISFGADRIFDVLNTLDLYPKDAITGTQLLFINFGEKETEYCLPVVAKARQSGIRTEIFPDSSKMKKQMSYANAKSIPYVALVGENEMKEGKITLKDMTTGTQQMLTPEELITEINKL</sequence>
<dbReference type="NCBIfam" id="TIGR00442">
    <property type="entry name" value="hisS"/>
    <property type="match status" value="1"/>
</dbReference>
<dbReference type="Gene3D" id="3.40.50.800">
    <property type="entry name" value="Anticodon-binding domain"/>
    <property type="match status" value="1"/>
</dbReference>
<dbReference type="Gene3D" id="3.30.930.10">
    <property type="entry name" value="Bira Bifunctional Protein, Domain 2"/>
    <property type="match status" value="1"/>
</dbReference>